<evidence type="ECO:0000313" key="8">
    <source>
        <dbReference type="EMBL" id="KAK9806480.1"/>
    </source>
</evidence>
<sequence length="250" mass="26707">MAFTTSPTPSIVQPAFRRSNCTPKGHSERTCLARSGRQSRSEGVRAKSSTSGGSGGGSAAGGGSGGGGGGQGSSGWGPLGLWAAYLGLLERQPVFTKAWSAGLLNGLGDICSQKLIEHRERIDWKRLGIFTGLGAVFVGPILHFWYLKLSTTVTAGGVQGTLIRLGLDQLIFAPIFIAGFQALLLTVSGERHQIKGKLERDLKEIVITNWKIWIPFQFFNFGVVPQRLQVLASNTAAVGWNTYLSHASHK</sequence>
<dbReference type="InterPro" id="IPR007248">
    <property type="entry name" value="Mpv17_PMP22"/>
</dbReference>
<evidence type="ECO:0000256" key="6">
    <source>
        <dbReference type="RuleBase" id="RU363053"/>
    </source>
</evidence>
<keyword evidence="5 6" id="KW-0472">Membrane</keyword>
<protein>
    <submittedName>
        <fullName evidence="8">Uncharacterized protein</fullName>
    </submittedName>
</protein>
<comment type="caution">
    <text evidence="8">The sequence shown here is derived from an EMBL/GenBank/DDBJ whole genome shotgun (WGS) entry which is preliminary data.</text>
</comment>
<evidence type="ECO:0000256" key="3">
    <source>
        <dbReference type="ARBA" id="ARBA00022692"/>
    </source>
</evidence>
<proteinExistence type="inferred from homology"/>
<feature type="transmembrane region" description="Helical" evidence="6">
    <location>
        <begin position="127"/>
        <end position="147"/>
    </location>
</feature>
<evidence type="ECO:0000256" key="7">
    <source>
        <dbReference type="SAM" id="MobiDB-lite"/>
    </source>
</evidence>
<evidence type="ECO:0000256" key="5">
    <source>
        <dbReference type="ARBA" id="ARBA00023136"/>
    </source>
</evidence>
<feature type="transmembrane region" description="Helical" evidence="6">
    <location>
        <begin position="167"/>
        <end position="187"/>
    </location>
</feature>
<feature type="compositionally biased region" description="Gly residues" evidence="7">
    <location>
        <begin position="52"/>
        <end position="71"/>
    </location>
</feature>
<evidence type="ECO:0000256" key="4">
    <source>
        <dbReference type="ARBA" id="ARBA00022989"/>
    </source>
</evidence>
<comment type="similarity">
    <text evidence="2 6">Belongs to the peroxisomal membrane protein PXMP2/4 family.</text>
</comment>
<keyword evidence="4 6" id="KW-1133">Transmembrane helix</keyword>
<keyword evidence="3 6" id="KW-0812">Transmembrane</keyword>
<accession>A0AAW1PDT1</accession>
<dbReference type="Pfam" id="PF04117">
    <property type="entry name" value="Mpv17_PMP22"/>
    <property type="match status" value="1"/>
</dbReference>
<feature type="compositionally biased region" description="Polar residues" evidence="7">
    <location>
        <begin position="1"/>
        <end position="11"/>
    </location>
</feature>
<feature type="region of interest" description="Disordered" evidence="7">
    <location>
        <begin position="1"/>
        <end position="71"/>
    </location>
</feature>
<evidence type="ECO:0000313" key="9">
    <source>
        <dbReference type="Proteomes" id="UP001465755"/>
    </source>
</evidence>
<name>A0AAW1PDT1_9CHLO</name>
<dbReference type="EMBL" id="JALJOQ010000037">
    <property type="protein sequence ID" value="KAK9806480.1"/>
    <property type="molecule type" value="Genomic_DNA"/>
</dbReference>
<dbReference type="PANTHER" id="PTHR11266:SF80">
    <property type="entry name" value="PEROXISOMAL MEMBRANE PROTEIN 2"/>
    <property type="match status" value="1"/>
</dbReference>
<dbReference type="GO" id="GO:0016020">
    <property type="term" value="C:membrane"/>
    <property type="evidence" value="ECO:0007669"/>
    <property type="project" value="UniProtKB-SubCell"/>
</dbReference>
<keyword evidence="9" id="KW-1185">Reference proteome</keyword>
<dbReference type="GO" id="GO:0005737">
    <property type="term" value="C:cytoplasm"/>
    <property type="evidence" value="ECO:0007669"/>
    <property type="project" value="TreeGrafter"/>
</dbReference>
<evidence type="ECO:0000256" key="1">
    <source>
        <dbReference type="ARBA" id="ARBA00004141"/>
    </source>
</evidence>
<reference evidence="8 9" key="1">
    <citation type="journal article" date="2024" name="Nat. Commun.">
        <title>Phylogenomics reveals the evolutionary origins of lichenization in chlorophyte algae.</title>
        <authorList>
            <person name="Puginier C."/>
            <person name="Libourel C."/>
            <person name="Otte J."/>
            <person name="Skaloud P."/>
            <person name="Haon M."/>
            <person name="Grisel S."/>
            <person name="Petersen M."/>
            <person name="Berrin J.G."/>
            <person name="Delaux P.M."/>
            <person name="Dal Grande F."/>
            <person name="Keller J."/>
        </authorList>
    </citation>
    <scope>NUCLEOTIDE SEQUENCE [LARGE SCALE GENOMIC DNA]</scope>
    <source>
        <strain evidence="8 9">SAG 2036</strain>
    </source>
</reference>
<dbReference type="AlphaFoldDB" id="A0AAW1PDT1"/>
<dbReference type="Proteomes" id="UP001465755">
    <property type="component" value="Unassembled WGS sequence"/>
</dbReference>
<comment type="subcellular location">
    <subcellularLocation>
        <location evidence="1">Membrane</location>
        <topology evidence="1">Multi-pass membrane protein</topology>
    </subcellularLocation>
</comment>
<evidence type="ECO:0000256" key="2">
    <source>
        <dbReference type="ARBA" id="ARBA00006824"/>
    </source>
</evidence>
<gene>
    <name evidence="8" type="ORF">WJX73_001753</name>
</gene>
<organism evidence="8 9">
    <name type="scientific">Symbiochloris irregularis</name>
    <dbReference type="NCBI Taxonomy" id="706552"/>
    <lineage>
        <taxon>Eukaryota</taxon>
        <taxon>Viridiplantae</taxon>
        <taxon>Chlorophyta</taxon>
        <taxon>core chlorophytes</taxon>
        <taxon>Trebouxiophyceae</taxon>
        <taxon>Trebouxiales</taxon>
        <taxon>Trebouxiaceae</taxon>
        <taxon>Symbiochloris</taxon>
    </lineage>
</organism>
<dbReference type="PANTHER" id="PTHR11266">
    <property type="entry name" value="PEROXISOMAL MEMBRANE PROTEIN 2, PXMP2 MPV17"/>
    <property type="match status" value="1"/>
</dbReference>